<dbReference type="KEGG" id="copr:Cop2CBH44_04930"/>
<dbReference type="NCBIfam" id="TIGR02254">
    <property type="entry name" value="YjjG_YfnB"/>
    <property type="match status" value="1"/>
</dbReference>
<dbReference type="SUPFAM" id="SSF56784">
    <property type="entry name" value="HAD-like"/>
    <property type="match status" value="1"/>
</dbReference>
<gene>
    <name evidence="1" type="ORF">Cop2CBH44_04930</name>
</gene>
<dbReference type="InterPro" id="IPR006439">
    <property type="entry name" value="HAD-SF_hydro_IA"/>
</dbReference>
<dbReference type="PRINTS" id="PR00413">
    <property type="entry name" value="HADHALOGNASE"/>
</dbReference>
<dbReference type="GO" id="GO:0008253">
    <property type="term" value="F:5'-nucleotidase activity"/>
    <property type="evidence" value="ECO:0007669"/>
    <property type="project" value="InterPro"/>
</dbReference>
<dbReference type="InterPro" id="IPR011951">
    <property type="entry name" value="HAD-SF_hydro_IA_YjjG/PynA"/>
</dbReference>
<dbReference type="Gene3D" id="1.10.150.240">
    <property type="entry name" value="Putative phosphatase, domain 2"/>
    <property type="match status" value="1"/>
</dbReference>
<reference evidence="2" key="1">
    <citation type="submission" date="2020-07" db="EMBL/GenBank/DDBJ databases">
        <title>Complete genome sequencing of Coprobacter sp. strain 2CBH44.</title>
        <authorList>
            <person name="Sakamoto M."/>
            <person name="Murakami T."/>
            <person name="Mori H."/>
        </authorList>
    </citation>
    <scope>NUCLEOTIDE SEQUENCE [LARGE SCALE GENOMIC DNA]</scope>
    <source>
        <strain evidence="2">2CBH44</strain>
    </source>
</reference>
<keyword evidence="2" id="KW-1185">Reference proteome</keyword>
<dbReference type="PANTHER" id="PTHR47478">
    <property type="match status" value="1"/>
</dbReference>
<accession>A0A7G1HRQ0</accession>
<dbReference type="SFLD" id="SFLDG01135">
    <property type="entry name" value="C1.5.6:_HAD__Beta-PGM__Phospha"/>
    <property type="match status" value="1"/>
</dbReference>
<evidence type="ECO:0000313" key="1">
    <source>
        <dbReference type="EMBL" id="BCI62140.1"/>
    </source>
</evidence>
<protein>
    <submittedName>
        <fullName evidence="1">Noncanonical pyrimidine nucleotidase, YjjG family protein</fullName>
    </submittedName>
</protein>
<evidence type="ECO:0000313" key="2">
    <source>
        <dbReference type="Proteomes" id="UP000594042"/>
    </source>
</evidence>
<dbReference type="SFLD" id="SFLDG01129">
    <property type="entry name" value="C1.5:_HAD__Beta-PGM__Phosphata"/>
    <property type="match status" value="1"/>
</dbReference>
<organism evidence="1 2">
    <name type="scientific">Coprobacter secundus subsp. similis</name>
    <dbReference type="NCBI Taxonomy" id="2751153"/>
    <lineage>
        <taxon>Bacteria</taxon>
        <taxon>Pseudomonadati</taxon>
        <taxon>Bacteroidota</taxon>
        <taxon>Bacteroidia</taxon>
        <taxon>Bacteroidales</taxon>
        <taxon>Barnesiellaceae</taxon>
        <taxon>Coprobacter</taxon>
    </lineage>
</organism>
<dbReference type="NCBIfam" id="TIGR01509">
    <property type="entry name" value="HAD-SF-IA-v3"/>
    <property type="match status" value="1"/>
</dbReference>
<proteinExistence type="predicted"/>
<dbReference type="AlphaFoldDB" id="A0A7G1HRQ0"/>
<dbReference type="NCBIfam" id="TIGR01549">
    <property type="entry name" value="HAD-SF-IA-v1"/>
    <property type="match status" value="1"/>
</dbReference>
<dbReference type="InterPro" id="IPR052550">
    <property type="entry name" value="Pyrimidine_5'-ntase_YjjG"/>
</dbReference>
<dbReference type="Proteomes" id="UP000594042">
    <property type="component" value="Chromosome"/>
</dbReference>
<dbReference type="Gene3D" id="3.40.50.1000">
    <property type="entry name" value="HAD superfamily/HAD-like"/>
    <property type="match status" value="1"/>
</dbReference>
<dbReference type="CDD" id="cd04305">
    <property type="entry name" value="HAD_Neu5Ac-Pase_like"/>
    <property type="match status" value="1"/>
</dbReference>
<name>A0A7G1HRQ0_9BACT</name>
<dbReference type="InterPro" id="IPR023198">
    <property type="entry name" value="PGP-like_dom2"/>
</dbReference>
<dbReference type="InterPro" id="IPR036412">
    <property type="entry name" value="HAD-like_sf"/>
</dbReference>
<dbReference type="SFLD" id="SFLDS00003">
    <property type="entry name" value="Haloacid_Dehalogenase"/>
    <property type="match status" value="1"/>
</dbReference>
<dbReference type="InterPro" id="IPR023214">
    <property type="entry name" value="HAD_sf"/>
</dbReference>
<dbReference type="PANTHER" id="PTHR47478:SF1">
    <property type="entry name" value="PYRIMIDINE 5'-NUCLEOTIDASE YJJG"/>
    <property type="match status" value="1"/>
</dbReference>
<sequence length="233" mass="27348">MPMVKYKSIFIDLDDTIWDFRANSKVALHEVYDIYNLSQFYNTFEEYYLIYSEKNTELWNMYHHGRISKEDLMNERFRYPLQRLGIQDNALAKALDKDYLSILSTQKNVVPGTWELLDYLSNKYNLAILSNGFEEVQYKKMRSSGIDHYFQEVILSDKVGVNKPHPDIFKYALDKMETKPDRALMIGDNYDADILGAARCGIAQIYYNPLKKQITESKPTHQVESLLEIINIL</sequence>
<dbReference type="Pfam" id="PF00702">
    <property type="entry name" value="Hydrolase"/>
    <property type="match status" value="1"/>
</dbReference>
<dbReference type="EMBL" id="AP023322">
    <property type="protein sequence ID" value="BCI62140.1"/>
    <property type="molecule type" value="Genomic_DNA"/>
</dbReference>